<proteinExistence type="predicted"/>
<sequence>MIRFLLRIAIFLGSSAIGLLVAAWLVPGVRVSALGFIAAVVIFTVAQGILSPFFLKMANRYASAFLGGIALVSTLAALILASVLTTGLSIRGIGSWVAATVVVWLVTAVATLVLPMLVLKKKSAST</sequence>
<dbReference type="RefSeq" id="WP_067852142.1">
    <property type="nucleotide sequence ID" value="NZ_LGTW01000014.1"/>
</dbReference>
<dbReference type="InterPro" id="IPR007165">
    <property type="entry name" value="Phage_holin_4_2"/>
</dbReference>
<dbReference type="AlphaFoldDB" id="A0A132PJD9"/>
<keyword evidence="1" id="KW-0812">Transmembrane</keyword>
<evidence type="ECO:0000313" key="3">
    <source>
        <dbReference type="Proteomes" id="UP000070612"/>
    </source>
</evidence>
<evidence type="ECO:0000313" key="2">
    <source>
        <dbReference type="EMBL" id="KWX22307.1"/>
    </source>
</evidence>
<evidence type="ECO:0000256" key="1">
    <source>
        <dbReference type="SAM" id="Phobius"/>
    </source>
</evidence>
<feature type="transmembrane region" description="Helical" evidence="1">
    <location>
        <begin position="5"/>
        <end position="26"/>
    </location>
</feature>
<feature type="transmembrane region" description="Helical" evidence="1">
    <location>
        <begin position="62"/>
        <end position="84"/>
    </location>
</feature>
<dbReference type="PATRIC" id="fig|59750.3.peg.1534"/>
<name>A0A132PJD9_9MYCO</name>
<dbReference type="Pfam" id="PF04020">
    <property type="entry name" value="Phage_holin_4_2"/>
    <property type="match status" value="1"/>
</dbReference>
<keyword evidence="1" id="KW-0472">Membrane</keyword>
<keyword evidence="1" id="KW-1133">Transmembrane helix</keyword>
<organism evidence="2 3">
    <name type="scientific">Mycolicibacterium wolinskyi</name>
    <dbReference type="NCBI Taxonomy" id="59750"/>
    <lineage>
        <taxon>Bacteria</taxon>
        <taxon>Bacillati</taxon>
        <taxon>Actinomycetota</taxon>
        <taxon>Actinomycetes</taxon>
        <taxon>Mycobacteriales</taxon>
        <taxon>Mycobacteriaceae</taxon>
        <taxon>Mycolicibacterium</taxon>
    </lineage>
</organism>
<protein>
    <submittedName>
        <fullName evidence="2">Membrane protein</fullName>
    </submittedName>
</protein>
<dbReference type="Proteomes" id="UP000070612">
    <property type="component" value="Unassembled WGS sequence"/>
</dbReference>
<accession>A0A132PJD9</accession>
<comment type="caution">
    <text evidence="2">The sequence shown here is derived from an EMBL/GenBank/DDBJ whole genome shotgun (WGS) entry which is preliminary data.</text>
</comment>
<feature type="transmembrane region" description="Helical" evidence="1">
    <location>
        <begin position="32"/>
        <end position="55"/>
    </location>
</feature>
<gene>
    <name evidence="2" type="ORF">AFM11_20965</name>
</gene>
<reference evidence="2 3" key="1">
    <citation type="submission" date="2015-07" db="EMBL/GenBank/DDBJ databases">
        <title>A draft genome sequence of Mycobacterium wolinskyi.</title>
        <authorList>
            <person name="de Man T.J."/>
            <person name="Perry K.A."/>
            <person name="Coulliette A.D."/>
            <person name="Jensen B."/>
            <person name="Toney N.C."/>
            <person name="Limbago B.M."/>
            <person name="Noble-Wang J."/>
        </authorList>
    </citation>
    <scope>NUCLEOTIDE SEQUENCE [LARGE SCALE GENOMIC DNA]</scope>
    <source>
        <strain evidence="2 3">CDC_01</strain>
    </source>
</reference>
<dbReference type="EMBL" id="LGTW01000014">
    <property type="protein sequence ID" value="KWX22307.1"/>
    <property type="molecule type" value="Genomic_DNA"/>
</dbReference>
<feature type="transmembrane region" description="Helical" evidence="1">
    <location>
        <begin position="96"/>
        <end position="119"/>
    </location>
</feature>
<keyword evidence="3" id="KW-1185">Reference proteome</keyword>